<name>A0A9X1Q873_STRM4</name>
<feature type="region of interest" description="Disordered" evidence="1">
    <location>
        <begin position="378"/>
        <end position="410"/>
    </location>
</feature>
<dbReference type="SMART" id="SM00255">
    <property type="entry name" value="TIR"/>
    <property type="match status" value="1"/>
</dbReference>
<protein>
    <submittedName>
        <fullName evidence="3">Toll/interleukin-1 receptor domain-containing protein</fullName>
    </submittedName>
</protein>
<dbReference type="Gene3D" id="3.40.50.10140">
    <property type="entry name" value="Toll/interleukin-1 receptor homology (TIR) domain"/>
    <property type="match status" value="1"/>
</dbReference>
<gene>
    <name evidence="3" type="ORF">L0P92_40010</name>
</gene>
<dbReference type="EMBL" id="JAKEIP010000338">
    <property type="protein sequence ID" value="MCF1599689.1"/>
    <property type="molecule type" value="Genomic_DNA"/>
</dbReference>
<sequence length="410" mass="45661">MAFAFISYSSAKTEGDPSNVDLVRAELRKRLPDYGWEVLVDDGLPSGEDWEQVLYDWLTDCEAAVVLVSRDGLRSSWLRREVDILWYLRSRDPRLTIVPVLLKGLTAQELRHSEISRLARLQCILQEDTGDEDLVSLIADRLGDLRVCADTPEKRSMTAKIEHCLNEVTDRFKLRDMAHALGSEGYRGFPTASEERRRIAHHCLAPVPTDNVPPAVTEVEYFLALDRLDKLISLLLPTWIDPVAVRLLLPGAGQVVATLAGTWTDTARQHIHRASYSSGVYRSEAVPLVAGEAQAEEHMGACLTAVRALLKSDDENDQPIKGHVLFLVIDPVGTELGVVGNLVRTLTVRFRWLNVIVLTDLDDPADLGAQAGRTVHIPLQPGAEDRVKQTSRELGDIRSRHNGHGKDQAW</sequence>
<dbReference type="GO" id="GO:0007165">
    <property type="term" value="P:signal transduction"/>
    <property type="evidence" value="ECO:0007669"/>
    <property type="project" value="InterPro"/>
</dbReference>
<proteinExistence type="predicted"/>
<keyword evidence="3" id="KW-0675">Receptor</keyword>
<evidence type="ECO:0000256" key="1">
    <source>
        <dbReference type="SAM" id="MobiDB-lite"/>
    </source>
</evidence>
<reference evidence="3" key="1">
    <citation type="submission" date="2022-01" db="EMBL/GenBank/DDBJ databases">
        <title>Draft Genome Sequences of Seven Type Strains of the Genus Streptomyces.</title>
        <authorList>
            <person name="Aziz S."/>
            <person name="Coretto E."/>
            <person name="Chronakova A."/>
            <person name="Sproer C."/>
            <person name="Huber K."/>
            <person name="Nouioui I."/>
            <person name="Gross H."/>
        </authorList>
    </citation>
    <scope>NUCLEOTIDE SEQUENCE</scope>
    <source>
        <strain evidence="3">DSM 103493</strain>
    </source>
</reference>
<dbReference type="InterPro" id="IPR035897">
    <property type="entry name" value="Toll_tir_struct_dom_sf"/>
</dbReference>
<dbReference type="Pfam" id="PF13676">
    <property type="entry name" value="TIR_2"/>
    <property type="match status" value="1"/>
</dbReference>
<evidence type="ECO:0000259" key="2">
    <source>
        <dbReference type="PROSITE" id="PS50104"/>
    </source>
</evidence>
<dbReference type="PROSITE" id="PS50104">
    <property type="entry name" value="TIR"/>
    <property type="match status" value="1"/>
</dbReference>
<organism evidence="3 4">
    <name type="scientific">Streptomyces muensis</name>
    <dbReference type="NCBI Taxonomy" id="1077944"/>
    <lineage>
        <taxon>Bacteria</taxon>
        <taxon>Bacillati</taxon>
        <taxon>Actinomycetota</taxon>
        <taxon>Actinomycetes</taxon>
        <taxon>Kitasatosporales</taxon>
        <taxon>Streptomycetaceae</taxon>
        <taxon>Streptomyces</taxon>
    </lineage>
</organism>
<dbReference type="InterPro" id="IPR000157">
    <property type="entry name" value="TIR_dom"/>
</dbReference>
<dbReference type="RefSeq" id="WP_234768048.1">
    <property type="nucleotide sequence ID" value="NZ_JAKEIP010000338.1"/>
</dbReference>
<accession>A0A9X1Q873</accession>
<evidence type="ECO:0000313" key="3">
    <source>
        <dbReference type="EMBL" id="MCF1599689.1"/>
    </source>
</evidence>
<feature type="compositionally biased region" description="Basic and acidic residues" evidence="1">
    <location>
        <begin position="383"/>
        <end position="410"/>
    </location>
</feature>
<dbReference type="Proteomes" id="UP001139384">
    <property type="component" value="Unassembled WGS sequence"/>
</dbReference>
<feature type="domain" description="TIR" evidence="2">
    <location>
        <begin position="1"/>
        <end position="146"/>
    </location>
</feature>
<dbReference type="SUPFAM" id="SSF52200">
    <property type="entry name" value="Toll/Interleukin receptor TIR domain"/>
    <property type="match status" value="1"/>
</dbReference>
<dbReference type="AlphaFoldDB" id="A0A9X1Q873"/>
<keyword evidence="4" id="KW-1185">Reference proteome</keyword>
<comment type="caution">
    <text evidence="3">The sequence shown here is derived from an EMBL/GenBank/DDBJ whole genome shotgun (WGS) entry which is preliminary data.</text>
</comment>
<evidence type="ECO:0000313" key="4">
    <source>
        <dbReference type="Proteomes" id="UP001139384"/>
    </source>
</evidence>